<evidence type="ECO:0000313" key="2">
    <source>
        <dbReference type="Proteomes" id="UP000026961"/>
    </source>
</evidence>
<sequence>MQRSDKRTDRCLSAVSVQYLLM</sequence>
<dbReference type="EnsemblPlants" id="OGLUM07G12170.1">
    <property type="protein sequence ID" value="OGLUM07G12170.1"/>
    <property type="gene ID" value="OGLUM07G12170"/>
</dbReference>
<dbReference type="Proteomes" id="UP000026961">
    <property type="component" value="Chromosome 7"/>
</dbReference>
<reference evidence="1" key="1">
    <citation type="submission" date="2015-04" db="UniProtKB">
        <authorList>
            <consortium name="EnsemblPlants"/>
        </authorList>
    </citation>
    <scope>IDENTIFICATION</scope>
</reference>
<dbReference type="AlphaFoldDB" id="A0A0E0AJ68"/>
<keyword evidence="2" id="KW-1185">Reference proteome</keyword>
<dbReference type="Gramene" id="OGLUM07G12170.1">
    <property type="protein sequence ID" value="OGLUM07G12170.1"/>
    <property type="gene ID" value="OGLUM07G12170"/>
</dbReference>
<protein>
    <submittedName>
        <fullName evidence="1">Uncharacterized protein</fullName>
    </submittedName>
</protein>
<dbReference type="HOGENOM" id="CLU_3425367_0_0_1"/>
<organism evidence="1">
    <name type="scientific">Oryza glumipatula</name>
    <dbReference type="NCBI Taxonomy" id="40148"/>
    <lineage>
        <taxon>Eukaryota</taxon>
        <taxon>Viridiplantae</taxon>
        <taxon>Streptophyta</taxon>
        <taxon>Embryophyta</taxon>
        <taxon>Tracheophyta</taxon>
        <taxon>Spermatophyta</taxon>
        <taxon>Magnoliopsida</taxon>
        <taxon>Liliopsida</taxon>
        <taxon>Poales</taxon>
        <taxon>Poaceae</taxon>
        <taxon>BOP clade</taxon>
        <taxon>Oryzoideae</taxon>
        <taxon>Oryzeae</taxon>
        <taxon>Oryzinae</taxon>
        <taxon>Oryza</taxon>
    </lineage>
</organism>
<accession>A0A0E0AJ68</accession>
<evidence type="ECO:0000313" key="1">
    <source>
        <dbReference type="EnsemblPlants" id="OGLUM07G12170.1"/>
    </source>
</evidence>
<name>A0A0E0AJ68_9ORYZ</name>
<reference evidence="1" key="2">
    <citation type="submission" date="2018-05" db="EMBL/GenBank/DDBJ databases">
        <title>OgluRS3 (Oryza glumaepatula Reference Sequence Version 3).</title>
        <authorList>
            <person name="Zhang J."/>
            <person name="Kudrna D."/>
            <person name="Lee S."/>
            <person name="Talag J."/>
            <person name="Welchert J."/>
            <person name="Wing R.A."/>
        </authorList>
    </citation>
    <scope>NUCLEOTIDE SEQUENCE [LARGE SCALE GENOMIC DNA]</scope>
</reference>
<proteinExistence type="predicted"/>